<feature type="region of interest" description="Disordered" evidence="7">
    <location>
        <begin position="1"/>
        <end position="78"/>
    </location>
</feature>
<accession>A0A5B7CVA3</accession>
<dbReference type="EMBL" id="VSRR010000206">
    <property type="protein sequence ID" value="MPC12266.1"/>
    <property type="molecule type" value="Genomic_DNA"/>
</dbReference>
<evidence type="ECO:0000256" key="5">
    <source>
        <dbReference type="ARBA" id="ARBA00023136"/>
    </source>
</evidence>
<keyword evidence="5 6" id="KW-0472">Membrane</keyword>
<dbReference type="OrthoDB" id="648861at2759"/>
<dbReference type="GO" id="GO:0016020">
    <property type="term" value="C:membrane"/>
    <property type="evidence" value="ECO:0007669"/>
    <property type="project" value="UniProtKB-SubCell"/>
</dbReference>
<dbReference type="AlphaFoldDB" id="A0A5B7CVA3"/>
<organism evidence="8 9">
    <name type="scientific">Portunus trituberculatus</name>
    <name type="common">Swimming crab</name>
    <name type="synonym">Neptunus trituberculatus</name>
    <dbReference type="NCBI Taxonomy" id="210409"/>
    <lineage>
        <taxon>Eukaryota</taxon>
        <taxon>Metazoa</taxon>
        <taxon>Ecdysozoa</taxon>
        <taxon>Arthropoda</taxon>
        <taxon>Crustacea</taxon>
        <taxon>Multicrustacea</taxon>
        <taxon>Malacostraca</taxon>
        <taxon>Eumalacostraca</taxon>
        <taxon>Eucarida</taxon>
        <taxon>Decapoda</taxon>
        <taxon>Pleocyemata</taxon>
        <taxon>Brachyura</taxon>
        <taxon>Eubrachyura</taxon>
        <taxon>Portunoidea</taxon>
        <taxon>Portunidae</taxon>
        <taxon>Portuninae</taxon>
        <taxon>Portunus</taxon>
    </lineage>
</organism>
<protein>
    <recommendedName>
        <fullName evidence="6">Solute carrier family 40 member</fullName>
    </recommendedName>
</protein>
<evidence type="ECO:0000256" key="3">
    <source>
        <dbReference type="ARBA" id="ARBA00022692"/>
    </source>
</evidence>
<evidence type="ECO:0000256" key="6">
    <source>
        <dbReference type="RuleBase" id="RU365065"/>
    </source>
</evidence>
<feature type="transmembrane region" description="Helical" evidence="6">
    <location>
        <begin position="165"/>
        <end position="184"/>
    </location>
</feature>
<evidence type="ECO:0000313" key="8">
    <source>
        <dbReference type="EMBL" id="MPC12266.1"/>
    </source>
</evidence>
<dbReference type="Pfam" id="PF06963">
    <property type="entry name" value="FPN1"/>
    <property type="match status" value="1"/>
</dbReference>
<proteinExistence type="inferred from homology"/>
<keyword evidence="3 6" id="KW-0812">Transmembrane</keyword>
<evidence type="ECO:0000256" key="2">
    <source>
        <dbReference type="ARBA" id="ARBA00022448"/>
    </source>
</evidence>
<feature type="transmembrane region" description="Helical" evidence="6">
    <location>
        <begin position="135"/>
        <end position="153"/>
    </location>
</feature>
<comment type="caution">
    <text evidence="6">Lacks conserved residue(s) required for the propagation of feature annotation.</text>
</comment>
<name>A0A5B7CVA3_PORTR</name>
<feature type="compositionally biased region" description="Gly residues" evidence="7">
    <location>
        <begin position="43"/>
        <end position="52"/>
    </location>
</feature>
<sequence length="206" mass="21490">MTATSGEAVMECPKVNVAGTEDTSGDTSRSRVAAVAPCPSSGLGEGEGGGGLDTEEKGNSTVCDDAGGSGGATGKGVEGEGEEEARWWCCHCFNERLQVYASHFLSSWGDRMWMFAGGIFLLEVTPGSLRLAAIYGAALALTVIVLGAPVGRWVDRTSRLRAAQLSLSVQNLMVCLCAALLVLITSSPDLFRAWDGWALVLGEVSL</sequence>
<evidence type="ECO:0000256" key="7">
    <source>
        <dbReference type="SAM" id="MobiDB-lite"/>
    </source>
</evidence>
<evidence type="ECO:0000313" key="9">
    <source>
        <dbReference type="Proteomes" id="UP000324222"/>
    </source>
</evidence>
<comment type="function">
    <text evidence="6">May be involved in iron transport and iron homeostasis.</text>
</comment>
<reference evidence="8" key="1">
    <citation type="submission" date="2019-05" db="EMBL/GenBank/DDBJ databases">
        <title>Another draft genome of Portunus trituberculatus and its Hox gene families provides insights of decapod evolution.</title>
        <authorList>
            <person name="Jeong J.-H."/>
            <person name="Song I."/>
            <person name="Kim S."/>
            <person name="Choi T."/>
            <person name="Kim D."/>
            <person name="Ryu S."/>
            <person name="Kim W."/>
        </authorList>
    </citation>
    <scope>NUCLEOTIDE SEQUENCE [LARGE SCALE GENOMIC DNA]</scope>
    <source>
        <tissue evidence="8">Muscle</tissue>
    </source>
</reference>
<dbReference type="PANTHER" id="PTHR11660">
    <property type="entry name" value="SOLUTE CARRIER FAMILY 40 MEMBER"/>
    <property type="match status" value="1"/>
</dbReference>
<dbReference type="GO" id="GO:0005381">
    <property type="term" value="F:iron ion transmembrane transporter activity"/>
    <property type="evidence" value="ECO:0007669"/>
    <property type="project" value="UniProtKB-UniRule"/>
</dbReference>
<comment type="subcellular location">
    <subcellularLocation>
        <location evidence="1 6">Membrane</location>
        <topology evidence="1 6">Multi-pass membrane protein</topology>
    </subcellularLocation>
</comment>
<comment type="similarity">
    <text evidence="6">Belongs to the ferroportin (FP) (TC 2.A.100) family. SLC40A subfamily.</text>
</comment>
<keyword evidence="4 6" id="KW-1133">Transmembrane helix</keyword>
<dbReference type="Proteomes" id="UP000324222">
    <property type="component" value="Unassembled WGS sequence"/>
</dbReference>
<gene>
    <name evidence="8" type="primary">SLC40A1_1</name>
    <name evidence="8" type="ORF">E2C01_004948</name>
</gene>
<keyword evidence="9" id="KW-1185">Reference proteome</keyword>
<evidence type="ECO:0000256" key="4">
    <source>
        <dbReference type="ARBA" id="ARBA00022989"/>
    </source>
</evidence>
<dbReference type="PANTHER" id="PTHR11660:SF57">
    <property type="entry name" value="SOLUTE CARRIER FAMILY 40 MEMBER"/>
    <property type="match status" value="1"/>
</dbReference>
<keyword evidence="6" id="KW-0406">Ion transport</keyword>
<dbReference type="InterPro" id="IPR009716">
    <property type="entry name" value="Ferroportin-1"/>
</dbReference>
<evidence type="ECO:0000256" key="1">
    <source>
        <dbReference type="ARBA" id="ARBA00004141"/>
    </source>
</evidence>
<comment type="caution">
    <text evidence="8">The sequence shown here is derived from an EMBL/GenBank/DDBJ whole genome shotgun (WGS) entry which is preliminary data.</text>
</comment>
<keyword evidence="2 6" id="KW-0813">Transport</keyword>
<feature type="compositionally biased region" description="Gly residues" evidence="7">
    <location>
        <begin position="67"/>
        <end position="76"/>
    </location>
</feature>